<protein>
    <submittedName>
        <fullName evidence="2">Uncharacterized protein</fullName>
    </submittedName>
</protein>
<gene>
    <name evidence="2" type="ORF">CDAR_564151</name>
</gene>
<evidence type="ECO:0000313" key="2">
    <source>
        <dbReference type="EMBL" id="GIX67602.1"/>
    </source>
</evidence>
<sequence length="343" mass="38138">MSGRGSPVPDSETMDVSPWGDDEQPPYRLPPDPPVGSDEFLYLPVETITKIIELKAKLLADWLGLDPESTNKLDEEYDTTTAEMLALCEGLGMSQNELPNDIWALHEKIKPVHLRLHEKTAPSHANQQKPPTHKGKGKRPLDAEGYQIPPKHLICKNPKEKPKDLTSLPTGNPFSLPNNVSLTSNDPTESTTEQTLKLRAMPYFVRPTSNWIVNIAQPFQMRKIADNISFADIVTNKNNTPIVNNNNPAPPQVYNLNSALPQVNSLNSAPPKGNNLNSAPILSDAALHLFKILSQFARDDSLHFPSLLNAIRSALPTLQLTQDDNEKAIIIFEHYQAHYCSSR</sequence>
<feature type="region of interest" description="Disordered" evidence="1">
    <location>
        <begin position="120"/>
        <end position="193"/>
    </location>
</feature>
<feature type="compositionally biased region" description="Polar residues" evidence="1">
    <location>
        <begin position="167"/>
        <end position="193"/>
    </location>
</feature>
<organism evidence="2 3">
    <name type="scientific">Caerostris darwini</name>
    <dbReference type="NCBI Taxonomy" id="1538125"/>
    <lineage>
        <taxon>Eukaryota</taxon>
        <taxon>Metazoa</taxon>
        <taxon>Ecdysozoa</taxon>
        <taxon>Arthropoda</taxon>
        <taxon>Chelicerata</taxon>
        <taxon>Arachnida</taxon>
        <taxon>Araneae</taxon>
        <taxon>Araneomorphae</taxon>
        <taxon>Entelegynae</taxon>
        <taxon>Araneoidea</taxon>
        <taxon>Araneidae</taxon>
        <taxon>Caerostris</taxon>
    </lineage>
</organism>
<accession>A0AAV4M748</accession>
<dbReference type="AlphaFoldDB" id="A0AAV4M748"/>
<feature type="region of interest" description="Disordered" evidence="1">
    <location>
        <begin position="1"/>
        <end position="36"/>
    </location>
</feature>
<dbReference type="Proteomes" id="UP001054837">
    <property type="component" value="Unassembled WGS sequence"/>
</dbReference>
<evidence type="ECO:0000256" key="1">
    <source>
        <dbReference type="SAM" id="MobiDB-lite"/>
    </source>
</evidence>
<reference evidence="2 3" key="1">
    <citation type="submission" date="2021-06" db="EMBL/GenBank/DDBJ databases">
        <title>Caerostris darwini draft genome.</title>
        <authorList>
            <person name="Kono N."/>
            <person name="Arakawa K."/>
        </authorList>
    </citation>
    <scope>NUCLEOTIDE SEQUENCE [LARGE SCALE GENOMIC DNA]</scope>
</reference>
<name>A0AAV4M748_9ARAC</name>
<evidence type="ECO:0000313" key="3">
    <source>
        <dbReference type="Proteomes" id="UP001054837"/>
    </source>
</evidence>
<comment type="caution">
    <text evidence="2">The sequence shown here is derived from an EMBL/GenBank/DDBJ whole genome shotgun (WGS) entry which is preliminary data.</text>
</comment>
<proteinExistence type="predicted"/>
<keyword evidence="3" id="KW-1185">Reference proteome</keyword>
<dbReference type="EMBL" id="BPLQ01000100">
    <property type="protein sequence ID" value="GIX67602.1"/>
    <property type="molecule type" value="Genomic_DNA"/>
</dbReference>